<comment type="similarity">
    <text evidence="7">Belongs to the binding-protein-dependent transport system permease family.</text>
</comment>
<comment type="caution">
    <text evidence="10">The sequence shown here is derived from an EMBL/GenBank/DDBJ whole genome shotgun (WGS) entry which is preliminary data.</text>
</comment>
<feature type="transmembrane region" description="Helical" evidence="7">
    <location>
        <begin position="95"/>
        <end position="121"/>
    </location>
</feature>
<feature type="transmembrane region" description="Helical" evidence="7">
    <location>
        <begin position="227"/>
        <end position="252"/>
    </location>
</feature>
<dbReference type="InterPro" id="IPR035906">
    <property type="entry name" value="MetI-like_sf"/>
</dbReference>
<keyword evidence="6 7" id="KW-0472">Membrane</keyword>
<dbReference type="InterPro" id="IPR000515">
    <property type="entry name" value="MetI-like"/>
</dbReference>
<evidence type="ECO:0000313" key="10">
    <source>
        <dbReference type="EMBL" id="HIZ34564.1"/>
    </source>
</evidence>
<evidence type="ECO:0000256" key="5">
    <source>
        <dbReference type="ARBA" id="ARBA00022989"/>
    </source>
</evidence>
<dbReference type="PROSITE" id="PS50928">
    <property type="entry name" value="ABC_TM1"/>
    <property type="match status" value="1"/>
</dbReference>
<organism evidence="10 11">
    <name type="scientific">Candidatus Ruania gallistercoris</name>
    <dbReference type="NCBI Taxonomy" id="2838746"/>
    <lineage>
        <taxon>Bacteria</taxon>
        <taxon>Bacillati</taxon>
        <taxon>Actinomycetota</taxon>
        <taxon>Actinomycetes</taxon>
        <taxon>Micrococcales</taxon>
        <taxon>Ruaniaceae</taxon>
        <taxon>Ruania</taxon>
    </lineage>
</organism>
<proteinExistence type="inferred from homology"/>
<evidence type="ECO:0000256" key="7">
    <source>
        <dbReference type="RuleBase" id="RU363032"/>
    </source>
</evidence>
<evidence type="ECO:0000256" key="4">
    <source>
        <dbReference type="ARBA" id="ARBA00022692"/>
    </source>
</evidence>
<feature type="domain" description="ABC transmembrane type-1" evidence="9">
    <location>
        <begin position="96"/>
        <end position="308"/>
    </location>
</feature>
<keyword evidence="2 7" id="KW-0813">Transport</keyword>
<dbReference type="EMBL" id="DXBY01000044">
    <property type="protein sequence ID" value="HIZ34564.1"/>
    <property type="molecule type" value="Genomic_DNA"/>
</dbReference>
<evidence type="ECO:0000256" key="2">
    <source>
        <dbReference type="ARBA" id="ARBA00022448"/>
    </source>
</evidence>
<gene>
    <name evidence="10" type="ORF">H9815_02210</name>
</gene>
<sequence length="319" mass="35503">MTHQDVISTPRPAEEPAPDALSRRRGRRRRNRREYGLFALLILPNITLVLTFEYWPVLYNAWLSLTRWNMISGSPVWVGLKNYIDLFTSPGFHTVLLNTLVFGGFVVIGSVSLGLALAVLINQKLRLRGIVRTAAFAPYVISGAAVATLWLFIFDPNYGLSRVIFDFFGSSSPHWTTDATWAMPALIIAYLWKGCGFVAIVYLAGLQGLPEEYEEAARIDGAGRWTIFRRITLPLLSPVTFFVMVITIIGTFQAYDLIAVMTFGGPGNATTTLSWFIYERAFRGGDAGGAAAAAVLLFFILLALTAVQNFYSQRKVHYQ</sequence>
<dbReference type="PANTHER" id="PTHR30193:SF37">
    <property type="entry name" value="INNER MEMBRANE ABC TRANSPORTER PERMEASE PROTEIN YCJO"/>
    <property type="match status" value="1"/>
</dbReference>
<dbReference type="SUPFAM" id="SSF161098">
    <property type="entry name" value="MetI-like"/>
    <property type="match status" value="1"/>
</dbReference>
<dbReference type="InterPro" id="IPR051393">
    <property type="entry name" value="ABC_transporter_permease"/>
</dbReference>
<evidence type="ECO:0000256" key="8">
    <source>
        <dbReference type="SAM" id="MobiDB-lite"/>
    </source>
</evidence>
<dbReference type="GO" id="GO:0055085">
    <property type="term" value="P:transmembrane transport"/>
    <property type="evidence" value="ECO:0007669"/>
    <property type="project" value="InterPro"/>
</dbReference>
<dbReference type="AlphaFoldDB" id="A0A9D2EBF9"/>
<evidence type="ECO:0000256" key="6">
    <source>
        <dbReference type="ARBA" id="ARBA00023136"/>
    </source>
</evidence>
<comment type="subcellular location">
    <subcellularLocation>
        <location evidence="1 7">Cell membrane</location>
        <topology evidence="1 7">Multi-pass membrane protein</topology>
    </subcellularLocation>
</comment>
<feature type="region of interest" description="Disordered" evidence="8">
    <location>
        <begin position="1"/>
        <end position="27"/>
    </location>
</feature>
<dbReference type="CDD" id="cd06261">
    <property type="entry name" value="TM_PBP2"/>
    <property type="match status" value="1"/>
</dbReference>
<dbReference type="Pfam" id="PF00528">
    <property type="entry name" value="BPD_transp_1"/>
    <property type="match status" value="1"/>
</dbReference>
<evidence type="ECO:0000256" key="3">
    <source>
        <dbReference type="ARBA" id="ARBA00022475"/>
    </source>
</evidence>
<feature type="transmembrane region" description="Helical" evidence="7">
    <location>
        <begin position="181"/>
        <end position="206"/>
    </location>
</feature>
<reference evidence="10" key="1">
    <citation type="journal article" date="2021" name="PeerJ">
        <title>Extensive microbial diversity within the chicken gut microbiome revealed by metagenomics and culture.</title>
        <authorList>
            <person name="Gilroy R."/>
            <person name="Ravi A."/>
            <person name="Getino M."/>
            <person name="Pursley I."/>
            <person name="Horton D.L."/>
            <person name="Alikhan N.F."/>
            <person name="Baker D."/>
            <person name="Gharbi K."/>
            <person name="Hall N."/>
            <person name="Watson M."/>
            <person name="Adriaenssens E.M."/>
            <person name="Foster-Nyarko E."/>
            <person name="Jarju S."/>
            <person name="Secka A."/>
            <person name="Antonio M."/>
            <person name="Oren A."/>
            <person name="Chaudhuri R.R."/>
            <person name="La Ragione R."/>
            <person name="Hildebrand F."/>
            <person name="Pallen M.J."/>
        </authorList>
    </citation>
    <scope>NUCLEOTIDE SEQUENCE</scope>
    <source>
        <strain evidence="10">ChiGjej4B4-7305</strain>
    </source>
</reference>
<name>A0A9D2EBF9_9MICO</name>
<evidence type="ECO:0000259" key="9">
    <source>
        <dbReference type="PROSITE" id="PS50928"/>
    </source>
</evidence>
<dbReference type="PANTHER" id="PTHR30193">
    <property type="entry name" value="ABC TRANSPORTER PERMEASE PROTEIN"/>
    <property type="match status" value="1"/>
</dbReference>
<dbReference type="Gene3D" id="1.10.3720.10">
    <property type="entry name" value="MetI-like"/>
    <property type="match status" value="1"/>
</dbReference>
<dbReference type="Proteomes" id="UP000824037">
    <property type="component" value="Unassembled WGS sequence"/>
</dbReference>
<keyword evidence="4 7" id="KW-0812">Transmembrane</keyword>
<keyword evidence="5 7" id="KW-1133">Transmembrane helix</keyword>
<feature type="transmembrane region" description="Helical" evidence="7">
    <location>
        <begin position="290"/>
        <end position="311"/>
    </location>
</feature>
<evidence type="ECO:0000313" key="11">
    <source>
        <dbReference type="Proteomes" id="UP000824037"/>
    </source>
</evidence>
<keyword evidence="3" id="KW-1003">Cell membrane</keyword>
<accession>A0A9D2EBF9</accession>
<protein>
    <submittedName>
        <fullName evidence="10">Sugar ABC transporter permease</fullName>
    </submittedName>
</protein>
<feature type="transmembrane region" description="Helical" evidence="7">
    <location>
        <begin position="35"/>
        <end position="55"/>
    </location>
</feature>
<evidence type="ECO:0000256" key="1">
    <source>
        <dbReference type="ARBA" id="ARBA00004651"/>
    </source>
</evidence>
<feature type="transmembrane region" description="Helical" evidence="7">
    <location>
        <begin position="133"/>
        <end position="153"/>
    </location>
</feature>
<reference evidence="10" key="2">
    <citation type="submission" date="2021-04" db="EMBL/GenBank/DDBJ databases">
        <authorList>
            <person name="Gilroy R."/>
        </authorList>
    </citation>
    <scope>NUCLEOTIDE SEQUENCE</scope>
    <source>
        <strain evidence="10">ChiGjej4B4-7305</strain>
    </source>
</reference>
<dbReference type="GO" id="GO:0005886">
    <property type="term" value="C:plasma membrane"/>
    <property type="evidence" value="ECO:0007669"/>
    <property type="project" value="UniProtKB-SubCell"/>
</dbReference>